<dbReference type="InterPro" id="IPR005366">
    <property type="entry name" value="EMC8/9"/>
</dbReference>
<evidence type="ECO:0008006" key="3">
    <source>
        <dbReference type="Google" id="ProtNLM"/>
    </source>
</evidence>
<dbReference type="AlphaFoldDB" id="A0AAV9I3T3"/>
<dbReference type="Gene3D" id="3.40.140.10">
    <property type="entry name" value="Cytidine Deaminase, domain 2"/>
    <property type="match status" value="1"/>
</dbReference>
<dbReference type="Pfam" id="PF03665">
    <property type="entry name" value="UPF0172"/>
    <property type="match status" value="1"/>
</dbReference>
<dbReference type="PANTHER" id="PTHR12941:SF10">
    <property type="entry name" value="ER MEMBRANE PROTEIN COMPLEX SUBUNIT 8_9 HOMOLOG"/>
    <property type="match status" value="1"/>
</dbReference>
<name>A0AAV9I3T3_9RHOD</name>
<gene>
    <name evidence="1" type="ORF">GAYE_PCTG52G1262</name>
</gene>
<protein>
    <recommendedName>
        <fullName evidence="3">MPN domain-containing protein</fullName>
    </recommendedName>
</protein>
<dbReference type="PANTHER" id="PTHR12941">
    <property type="entry name" value="ER MEMBRANE PROTEIN COMPLEX"/>
    <property type="match status" value="1"/>
</dbReference>
<sequence length="197" mass="22725">MEENHPVVIHSTAYIKLLMHLYKYASDAVCGILLGKVCWEATTATRTIAVHDVVAQSHQCMECNPMIQIGIKLAVKIAQRQQLEIVGCYFGGERWDASGRWDDGYYSSLGTTEDHHHHLEHVFCKWLMDQVAPHSVASLFIVSENRKLVRDVRTSQVPLQCFYASQETQRWKMLKQQMRWTPFTTWTTVVWTRVSNG</sequence>
<reference evidence="1 2" key="1">
    <citation type="submission" date="2022-07" db="EMBL/GenBank/DDBJ databases">
        <title>Genome-wide signatures of adaptation to extreme environments.</title>
        <authorList>
            <person name="Cho C.H."/>
            <person name="Yoon H.S."/>
        </authorList>
    </citation>
    <scope>NUCLEOTIDE SEQUENCE [LARGE SCALE GENOMIC DNA]</scope>
    <source>
        <strain evidence="1 2">108.79 E11</strain>
    </source>
</reference>
<keyword evidence="2" id="KW-1185">Reference proteome</keyword>
<evidence type="ECO:0000313" key="2">
    <source>
        <dbReference type="Proteomes" id="UP001300502"/>
    </source>
</evidence>
<dbReference type="Proteomes" id="UP001300502">
    <property type="component" value="Unassembled WGS sequence"/>
</dbReference>
<dbReference type="GO" id="GO:0072546">
    <property type="term" value="C:EMC complex"/>
    <property type="evidence" value="ECO:0007669"/>
    <property type="project" value="InterPro"/>
</dbReference>
<organism evidence="1 2">
    <name type="scientific">Galdieria yellowstonensis</name>
    <dbReference type="NCBI Taxonomy" id="3028027"/>
    <lineage>
        <taxon>Eukaryota</taxon>
        <taxon>Rhodophyta</taxon>
        <taxon>Bangiophyceae</taxon>
        <taxon>Galdieriales</taxon>
        <taxon>Galdieriaceae</taxon>
        <taxon>Galdieria</taxon>
    </lineage>
</organism>
<evidence type="ECO:0000313" key="1">
    <source>
        <dbReference type="EMBL" id="KAK4523368.1"/>
    </source>
</evidence>
<accession>A0AAV9I3T3</accession>
<comment type="caution">
    <text evidence="1">The sequence shown here is derived from an EMBL/GenBank/DDBJ whole genome shotgun (WGS) entry which is preliminary data.</text>
</comment>
<proteinExistence type="predicted"/>
<dbReference type="EMBL" id="JANCYU010000014">
    <property type="protein sequence ID" value="KAK4523368.1"/>
    <property type="molecule type" value="Genomic_DNA"/>
</dbReference>